<dbReference type="InterPro" id="IPR029069">
    <property type="entry name" value="HotDog_dom_sf"/>
</dbReference>
<dbReference type="RefSeq" id="WP_398712856.1">
    <property type="nucleotide sequence ID" value="NZ_JBIRUI010000020.1"/>
</dbReference>
<dbReference type="InterPro" id="IPR047757">
    <property type="entry name" value="AfsA-like"/>
</dbReference>
<feature type="domain" description="A-factor biosynthesis hotdog" evidence="1">
    <location>
        <begin position="23"/>
        <end position="156"/>
    </location>
</feature>
<evidence type="ECO:0000313" key="2">
    <source>
        <dbReference type="EMBL" id="MFI1718270.1"/>
    </source>
</evidence>
<dbReference type="Pfam" id="PF03756">
    <property type="entry name" value="AfsA"/>
    <property type="match status" value="2"/>
</dbReference>
<comment type="caution">
    <text evidence="2">The sequence shown here is derived from an EMBL/GenBank/DDBJ whole genome shotgun (WGS) entry which is preliminary data.</text>
</comment>
<reference evidence="2 3" key="1">
    <citation type="submission" date="2024-10" db="EMBL/GenBank/DDBJ databases">
        <title>The Natural Products Discovery Center: Release of the First 8490 Sequenced Strains for Exploring Actinobacteria Biosynthetic Diversity.</title>
        <authorList>
            <person name="Kalkreuter E."/>
            <person name="Kautsar S.A."/>
            <person name="Yang D."/>
            <person name="Bader C.D."/>
            <person name="Teijaro C.N."/>
            <person name="Fluegel L."/>
            <person name="Davis C.M."/>
            <person name="Simpson J.R."/>
            <person name="Lauterbach L."/>
            <person name="Steele A.D."/>
            <person name="Gui C."/>
            <person name="Meng S."/>
            <person name="Li G."/>
            <person name="Viehrig K."/>
            <person name="Ye F."/>
            <person name="Su P."/>
            <person name="Kiefer A.F."/>
            <person name="Nichols A."/>
            <person name="Cepeda A.J."/>
            <person name="Yan W."/>
            <person name="Fan B."/>
            <person name="Jiang Y."/>
            <person name="Adhikari A."/>
            <person name="Zheng C.-J."/>
            <person name="Schuster L."/>
            <person name="Cowan T.M."/>
            <person name="Smanski M.J."/>
            <person name="Chevrette M.G."/>
            <person name="De Carvalho L.P.S."/>
            <person name="Shen B."/>
        </authorList>
    </citation>
    <scope>NUCLEOTIDE SEQUENCE [LARGE SCALE GENOMIC DNA]</scope>
    <source>
        <strain evidence="2 3">NPDC020602</strain>
    </source>
</reference>
<accession>A0ABW7UIZ2</accession>
<dbReference type="InterPro" id="IPR005509">
    <property type="entry name" value="AfsA_hotdog_dom"/>
</dbReference>
<evidence type="ECO:0000259" key="1">
    <source>
        <dbReference type="Pfam" id="PF03756"/>
    </source>
</evidence>
<evidence type="ECO:0000313" key="3">
    <source>
        <dbReference type="Proteomes" id="UP001611339"/>
    </source>
</evidence>
<dbReference type="NCBIfam" id="NF041195">
    <property type="entry name" value="ScbA_BarX_GamBu"/>
    <property type="match status" value="1"/>
</dbReference>
<gene>
    <name evidence="2" type="ORF">ACH407_32500</name>
</gene>
<dbReference type="EMBL" id="JBIRUI010000020">
    <property type="protein sequence ID" value="MFI1718270.1"/>
    <property type="molecule type" value="Genomic_DNA"/>
</dbReference>
<sequence length="316" mass="35529">MLITSERPAATRPTLTTTVAKEYVHRAALSEVFLTGWNKVGPDTFTVSAQWPRSHSFYVPEHGMHDPLLLCETVRQTFPLLTHVAYNVPFGYQLSWSRFQFAVNPQALRMERTPADLQIHAVFSDIRYHKQLPAMMTMHLEVVRNDSLVAMVSTRFGCHSPAVYQRMRAGRSDVAEIFAGAPQPPEPVSRSSVGRLRKQDIVLSPTEERRRWQLRVDTSHPVLFDHAVDHIPGMLLLEAVRQACNATQPLGRSTMPISMDISFNRYVEFGEPCWIEAEAVDTAEASAERRTIRVNALQGGVFAFNGTAEVMDIAAL</sequence>
<feature type="domain" description="A-factor biosynthesis hotdog" evidence="1">
    <location>
        <begin position="193"/>
        <end position="308"/>
    </location>
</feature>
<name>A0ABW7UIZ2_9ACTN</name>
<dbReference type="SUPFAM" id="SSF54637">
    <property type="entry name" value="Thioesterase/thiol ester dehydrase-isomerase"/>
    <property type="match status" value="1"/>
</dbReference>
<protein>
    <submittedName>
        <fullName evidence="2">ScbA/BarX family gamma-butyrolactone biosynthesis protein</fullName>
    </submittedName>
</protein>
<proteinExistence type="predicted"/>
<keyword evidence="3" id="KW-1185">Reference proteome</keyword>
<organism evidence="2 3">
    <name type="scientific">Streptomyces litmocidini</name>
    <dbReference type="NCBI Taxonomy" id="67318"/>
    <lineage>
        <taxon>Bacteria</taxon>
        <taxon>Bacillati</taxon>
        <taxon>Actinomycetota</taxon>
        <taxon>Actinomycetes</taxon>
        <taxon>Kitasatosporales</taxon>
        <taxon>Streptomycetaceae</taxon>
        <taxon>Streptomyces</taxon>
    </lineage>
</organism>
<dbReference type="Proteomes" id="UP001611339">
    <property type="component" value="Unassembled WGS sequence"/>
</dbReference>